<dbReference type="OrthoDB" id="1704138at2"/>
<proteinExistence type="inferred from homology"/>
<reference evidence="12 13" key="1">
    <citation type="submission" date="2019-07" db="EMBL/GenBank/DDBJ databases">
        <title>Genomic Encyclopedia of Type Strains, Phase I: the one thousand microbial genomes (KMG-I) project.</title>
        <authorList>
            <person name="Kyrpides N."/>
        </authorList>
    </citation>
    <scope>NUCLEOTIDE SEQUENCE [LARGE SCALE GENOMIC DNA]</scope>
    <source>
        <strain evidence="12 13">DSM 13558</strain>
    </source>
</reference>
<organism evidence="12 13">
    <name type="scientific">Sedimentibacter saalensis</name>
    <dbReference type="NCBI Taxonomy" id="130788"/>
    <lineage>
        <taxon>Bacteria</taxon>
        <taxon>Bacillati</taxon>
        <taxon>Bacillota</taxon>
        <taxon>Tissierellia</taxon>
        <taxon>Sedimentibacter</taxon>
    </lineage>
</organism>
<dbReference type="SUPFAM" id="SSF58104">
    <property type="entry name" value="Methyl-accepting chemotaxis protein (MCP) signaling domain"/>
    <property type="match status" value="1"/>
</dbReference>
<keyword evidence="2" id="KW-1003">Cell membrane</keyword>
<dbReference type="Gene3D" id="6.10.340.10">
    <property type="match status" value="1"/>
</dbReference>
<sequence>MNSIKRKMFLNITVIILVVVIAIGGVSSYLTYNVTFDTLEETMQEIAASSADVVTMRLEGYKTIAAEVGLLSQLTSEDITQEEKSKIFNERIAMHGLKDINIADKDGFVASSSGTEIVKHMDYYTASMNGEVFVTDAQFDSATFEMYYIVSAPLWKDGVYGSTAEGVVIVKIDGKTLTDIASQVVIGEAGFASIIDKEGYIIGHPEYSKVLNLENMILNNQTDGSHSELASLEQRMLNGETSFGTYSNNGAKNMLSYSPIEGTEGWAMLIDVPQSEYMKSTNFSVIATVILGLVSILIAAFMGFRMSNKIADPIIACAERLKLLSEGDLHTEVPKTKSKDETAVLLNSLEKTIVELNAIIQDISHHLGAIVNGDLTQFVDKEYLGDFEPIKDSVVQIVKSLNYIFKNINISAEQVASGSEEVAEGSQVLTQGATEQASSIEELAATINEITEQIISNAKSAQQAKIISEETASDVNNGTKYMELMIEAMDEINSSSVQIGKIIKAIEDIAFQTNILALNAAVEAARAGSAGKGFAVVADEVRNLASKSAEAAKNTTQLIENSLNAISKGAKIADETVESFKMIVNKTNETVSIVESIAEASQQQALGATQINSGIEQISSVVQTNSATAEESAAASQELSSQAAVLKGLIEDIKLRSIHKDSHNIEVVEEHDVIDNDNDELSSAETEC</sequence>
<dbReference type="Pfam" id="PF02743">
    <property type="entry name" value="dCache_1"/>
    <property type="match status" value="1"/>
</dbReference>
<dbReference type="Pfam" id="PF00015">
    <property type="entry name" value="MCPsignal"/>
    <property type="match status" value="1"/>
</dbReference>
<name>A0A562J670_9FIRM</name>
<keyword evidence="4 9" id="KW-0812">Transmembrane</keyword>
<evidence type="ECO:0000313" key="12">
    <source>
        <dbReference type="EMBL" id="TWH78688.1"/>
    </source>
</evidence>
<evidence type="ECO:0000259" key="11">
    <source>
        <dbReference type="PROSITE" id="PS50885"/>
    </source>
</evidence>
<dbReference type="GO" id="GO:0006935">
    <property type="term" value="P:chemotaxis"/>
    <property type="evidence" value="ECO:0007669"/>
    <property type="project" value="UniProtKB-KW"/>
</dbReference>
<dbReference type="GO" id="GO:0005886">
    <property type="term" value="C:plasma membrane"/>
    <property type="evidence" value="ECO:0007669"/>
    <property type="project" value="UniProtKB-SubCell"/>
</dbReference>
<dbReference type="InterPro" id="IPR033479">
    <property type="entry name" value="dCache_1"/>
</dbReference>
<protein>
    <submittedName>
        <fullName evidence="12">Methyl-accepting chemotaxis protein</fullName>
    </submittedName>
</protein>
<evidence type="ECO:0000259" key="10">
    <source>
        <dbReference type="PROSITE" id="PS50111"/>
    </source>
</evidence>
<dbReference type="GO" id="GO:0004888">
    <property type="term" value="F:transmembrane signaling receptor activity"/>
    <property type="evidence" value="ECO:0007669"/>
    <property type="project" value="InterPro"/>
</dbReference>
<evidence type="ECO:0000256" key="6">
    <source>
        <dbReference type="ARBA" id="ARBA00023136"/>
    </source>
</evidence>
<dbReference type="InterPro" id="IPR051310">
    <property type="entry name" value="MCP_chemotaxis"/>
</dbReference>
<dbReference type="RefSeq" id="WP_145084662.1">
    <property type="nucleotide sequence ID" value="NZ_JBCFAR010000002.1"/>
</dbReference>
<dbReference type="AlphaFoldDB" id="A0A562J670"/>
<keyword evidence="6 9" id="KW-0472">Membrane</keyword>
<dbReference type="InterPro" id="IPR004089">
    <property type="entry name" value="MCPsignal_dom"/>
</dbReference>
<dbReference type="PANTHER" id="PTHR43531:SF11">
    <property type="entry name" value="METHYL-ACCEPTING CHEMOTAXIS PROTEIN 3"/>
    <property type="match status" value="1"/>
</dbReference>
<evidence type="ECO:0000256" key="5">
    <source>
        <dbReference type="ARBA" id="ARBA00022989"/>
    </source>
</evidence>
<feature type="transmembrane region" description="Helical" evidence="9">
    <location>
        <begin position="12"/>
        <end position="32"/>
    </location>
</feature>
<dbReference type="GO" id="GO:0007165">
    <property type="term" value="P:signal transduction"/>
    <property type="evidence" value="ECO:0007669"/>
    <property type="project" value="UniProtKB-KW"/>
</dbReference>
<feature type="transmembrane region" description="Helical" evidence="9">
    <location>
        <begin position="283"/>
        <end position="304"/>
    </location>
</feature>
<dbReference type="Proteomes" id="UP000315343">
    <property type="component" value="Unassembled WGS sequence"/>
</dbReference>
<dbReference type="PROSITE" id="PS50111">
    <property type="entry name" value="CHEMOTAXIS_TRANSDUC_2"/>
    <property type="match status" value="1"/>
</dbReference>
<dbReference type="PROSITE" id="PS50885">
    <property type="entry name" value="HAMP"/>
    <property type="match status" value="1"/>
</dbReference>
<dbReference type="PANTHER" id="PTHR43531">
    <property type="entry name" value="PROTEIN ICFG"/>
    <property type="match status" value="1"/>
</dbReference>
<feature type="domain" description="HAMP" evidence="11">
    <location>
        <begin position="308"/>
        <end position="361"/>
    </location>
</feature>
<accession>A0A562J670</accession>
<keyword evidence="13" id="KW-1185">Reference proteome</keyword>
<dbReference type="Gene3D" id="1.10.287.950">
    <property type="entry name" value="Methyl-accepting chemotaxis protein"/>
    <property type="match status" value="1"/>
</dbReference>
<evidence type="ECO:0000256" key="9">
    <source>
        <dbReference type="SAM" id="Phobius"/>
    </source>
</evidence>
<feature type="domain" description="Methyl-accepting transducer" evidence="10">
    <location>
        <begin position="411"/>
        <end position="640"/>
    </location>
</feature>
<dbReference type="SMART" id="SM00283">
    <property type="entry name" value="MA"/>
    <property type="match status" value="1"/>
</dbReference>
<comment type="caution">
    <text evidence="12">The sequence shown here is derived from an EMBL/GenBank/DDBJ whole genome shotgun (WGS) entry which is preliminary data.</text>
</comment>
<comment type="subcellular location">
    <subcellularLocation>
        <location evidence="1">Cell membrane</location>
        <topology evidence="1">Multi-pass membrane protein</topology>
    </subcellularLocation>
</comment>
<gene>
    <name evidence="12" type="ORF">LY60_02716</name>
</gene>
<evidence type="ECO:0000256" key="8">
    <source>
        <dbReference type="PROSITE-ProRule" id="PRU00284"/>
    </source>
</evidence>
<dbReference type="Gene3D" id="3.30.450.20">
    <property type="entry name" value="PAS domain"/>
    <property type="match status" value="1"/>
</dbReference>
<dbReference type="InterPro" id="IPR004090">
    <property type="entry name" value="Chemotax_Me-accpt_rcpt"/>
</dbReference>
<evidence type="ECO:0000256" key="2">
    <source>
        <dbReference type="ARBA" id="ARBA00022475"/>
    </source>
</evidence>
<keyword evidence="8" id="KW-0807">Transducer</keyword>
<evidence type="ECO:0000256" key="4">
    <source>
        <dbReference type="ARBA" id="ARBA00022692"/>
    </source>
</evidence>
<evidence type="ECO:0000256" key="7">
    <source>
        <dbReference type="ARBA" id="ARBA00029447"/>
    </source>
</evidence>
<keyword evidence="5 9" id="KW-1133">Transmembrane helix</keyword>
<keyword evidence="3" id="KW-0145">Chemotaxis</keyword>
<dbReference type="CDD" id="cd12912">
    <property type="entry name" value="PDC2_MCP_like"/>
    <property type="match status" value="1"/>
</dbReference>
<evidence type="ECO:0000256" key="1">
    <source>
        <dbReference type="ARBA" id="ARBA00004651"/>
    </source>
</evidence>
<evidence type="ECO:0000256" key="3">
    <source>
        <dbReference type="ARBA" id="ARBA00022500"/>
    </source>
</evidence>
<dbReference type="CDD" id="cd11386">
    <property type="entry name" value="MCP_signal"/>
    <property type="match status" value="1"/>
</dbReference>
<dbReference type="PRINTS" id="PR00260">
    <property type="entry name" value="CHEMTRNSDUCR"/>
</dbReference>
<comment type="similarity">
    <text evidence="7">Belongs to the methyl-accepting chemotaxis (MCP) protein family.</text>
</comment>
<evidence type="ECO:0000313" key="13">
    <source>
        <dbReference type="Proteomes" id="UP000315343"/>
    </source>
</evidence>
<dbReference type="EMBL" id="VLKH01000008">
    <property type="protein sequence ID" value="TWH78688.1"/>
    <property type="molecule type" value="Genomic_DNA"/>
</dbReference>
<dbReference type="InterPro" id="IPR003660">
    <property type="entry name" value="HAMP_dom"/>
</dbReference>